<accession>A0A328VKT8</accession>
<dbReference type="OrthoDB" id="144173at2"/>
<dbReference type="InterPro" id="IPR050090">
    <property type="entry name" value="Tyrosine_recombinase_XerCD"/>
</dbReference>
<dbReference type="SUPFAM" id="SSF56349">
    <property type="entry name" value="DNA breaking-rejoining enzymes"/>
    <property type="match status" value="1"/>
</dbReference>
<dbReference type="GO" id="GO:0003677">
    <property type="term" value="F:DNA binding"/>
    <property type="evidence" value="ECO:0007669"/>
    <property type="project" value="UniProtKB-UniRule"/>
</dbReference>
<dbReference type="Gene3D" id="1.10.150.130">
    <property type="match status" value="1"/>
</dbReference>
<keyword evidence="1" id="KW-0229">DNA integration</keyword>
<evidence type="ECO:0000259" key="7">
    <source>
        <dbReference type="PROSITE" id="PS51900"/>
    </source>
</evidence>
<organism evidence="8 9">
    <name type="scientific">Thermogemmatispora tikiterensis</name>
    <dbReference type="NCBI Taxonomy" id="1825093"/>
    <lineage>
        <taxon>Bacteria</taxon>
        <taxon>Bacillati</taxon>
        <taxon>Chloroflexota</taxon>
        <taxon>Ktedonobacteria</taxon>
        <taxon>Thermogemmatisporales</taxon>
        <taxon>Thermogemmatisporaceae</taxon>
        <taxon>Thermogemmatispora</taxon>
    </lineage>
</organism>
<dbReference type="Gene3D" id="1.10.443.10">
    <property type="entry name" value="Intergrase catalytic core"/>
    <property type="match status" value="1"/>
</dbReference>
<name>A0A328VKT8_9CHLR</name>
<reference evidence="8 9" key="1">
    <citation type="submission" date="2016-08" db="EMBL/GenBank/DDBJ databases">
        <title>Analysis of Carbohydrate Active Enzymes in Thermogemmatispora T81 Reveals Carbohydrate Degradation Ability.</title>
        <authorList>
            <person name="Tomazini A."/>
            <person name="Lal S."/>
            <person name="Stott M."/>
            <person name="Henrissat B."/>
            <person name="Polikarpov I."/>
            <person name="Sparling R."/>
            <person name="Levin D.B."/>
        </authorList>
    </citation>
    <scope>NUCLEOTIDE SEQUENCE [LARGE SCALE GENOMIC DNA]</scope>
    <source>
        <strain evidence="8 9">T81</strain>
    </source>
</reference>
<dbReference type="InterPro" id="IPR004107">
    <property type="entry name" value="Integrase_SAM-like_N"/>
</dbReference>
<dbReference type="InterPro" id="IPR011010">
    <property type="entry name" value="DNA_brk_join_enz"/>
</dbReference>
<evidence type="ECO:0000256" key="5">
    <source>
        <dbReference type="SAM" id="MobiDB-lite"/>
    </source>
</evidence>
<feature type="domain" description="Core-binding (CB)" evidence="7">
    <location>
        <begin position="33"/>
        <end position="124"/>
    </location>
</feature>
<dbReference type="InterPro" id="IPR010998">
    <property type="entry name" value="Integrase_recombinase_N"/>
</dbReference>
<evidence type="ECO:0000256" key="2">
    <source>
        <dbReference type="ARBA" id="ARBA00023125"/>
    </source>
</evidence>
<dbReference type="Proteomes" id="UP000248706">
    <property type="component" value="Unassembled WGS sequence"/>
</dbReference>
<dbReference type="GO" id="GO:0015074">
    <property type="term" value="P:DNA integration"/>
    <property type="evidence" value="ECO:0007669"/>
    <property type="project" value="UniProtKB-KW"/>
</dbReference>
<evidence type="ECO:0008006" key="10">
    <source>
        <dbReference type="Google" id="ProtNLM"/>
    </source>
</evidence>
<dbReference type="PANTHER" id="PTHR30349">
    <property type="entry name" value="PHAGE INTEGRASE-RELATED"/>
    <property type="match status" value="1"/>
</dbReference>
<protein>
    <recommendedName>
        <fullName evidence="10">Tyr recombinase domain-containing protein</fullName>
    </recommendedName>
</protein>
<evidence type="ECO:0000256" key="4">
    <source>
        <dbReference type="PROSITE-ProRule" id="PRU01248"/>
    </source>
</evidence>
<dbReference type="InterPro" id="IPR044068">
    <property type="entry name" value="CB"/>
</dbReference>
<evidence type="ECO:0000313" key="8">
    <source>
        <dbReference type="EMBL" id="RAQ98528.1"/>
    </source>
</evidence>
<comment type="caution">
    <text evidence="8">The sequence shown here is derived from an EMBL/GenBank/DDBJ whole genome shotgun (WGS) entry which is preliminary data.</text>
</comment>
<dbReference type="RefSeq" id="WP_112433885.1">
    <property type="nucleotide sequence ID" value="NZ_MCIF01000002.1"/>
</dbReference>
<dbReference type="Pfam" id="PF00589">
    <property type="entry name" value="Phage_integrase"/>
    <property type="match status" value="1"/>
</dbReference>
<keyword evidence="3" id="KW-0233">DNA recombination</keyword>
<dbReference type="Pfam" id="PF02899">
    <property type="entry name" value="Phage_int_SAM_1"/>
    <property type="match status" value="1"/>
</dbReference>
<keyword evidence="9" id="KW-1185">Reference proteome</keyword>
<evidence type="ECO:0000313" key="9">
    <source>
        <dbReference type="Proteomes" id="UP000248706"/>
    </source>
</evidence>
<feature type="compositionally biased region" description="Polar residues" evidence="5">
    <location>
        <begin position="1"/>
        <end position="23"/>
    </location>
</feature>
<dbReference type="InterPro" id="IPR013762">
    <property type="entry name" value="Integrase-like_cat_sf"/>
</dbReference>
<dbReference type="EMBL" id="MCIF01000002">
    <property type="protein sequence ID" value="RAQ98528.1"/>
    <property type="molecule type" value="Genomic_DNA"/>
</dbReference>
<feature type="region of interest" description="Disordered" evidence="5">
    <location>
        <begin position="340"/>
        <end position="386"/>
    </location>
</feature>
<evidence type="ECO:0000256" key="1">
    <source>
        <dbReference type="ARBA" id="ARBA00022908"/>
    </source>
</evidence>
<dbReference type="PANTHER" id="PTHR30349:SF81">
    <property type="entry name" value="TYROSINE RECOMBINASE XERC"/>
    <property type="match status" value="1"/>
</dbReference>
<evidence type="ECO:0000259" key="6">
    <source>
        <dbReference type="PROSITE" id="PS51898"/>
    </source>
</evidence>
<dbReference type="PROSITE" id="PS51900">
    <property type="entry name" value="CB"/>
    <property type="match status" value="1"/>
</dbReference>
<feature type="region of interest" description="Disordered" evidence="5">
    <location>
        <begin position="1"/>
        <end position="28"/>
    </location>
</feature>
<feature type="domain" description="Tyr recombinase" evidence="6">
    <location>
        <begin position="145"/>
        <end position="342"/>
    </location>
</feature>
<gene>
    <name evidence="8" type="ORF">A4R35_23510</name>
</gene>
<evidence type="ECO:0000256" key="3">
    <source>
        <dbReference type="ARBA" id="ARBA00023172"/>
    </source>
</evidence>
<dbReference type="InterPro" id="IPR002104">
    <property type="entry name" value="Integrase_catalytic"/>
</dbReference>
<dbReference type="PROSITE" id="PS51898">
    <property type="entry name" value="TYR_RECOMBINASE"/>
    <property type="match status" value="1"/>
</dbReference>
<proteinExistence type="predicted"/>
<dbReference type="AlphaFoldDB" id="A0A328VKT8"/>
<keyword evidence="2 4" id="KW-0238">DNA-binding</keyword>
<sequence length="386" mass="43963">MVARIHQQQGKRSPQTPRQTVVSRYTPPPKGEHLLRHCIEEYLLDHWSQNHSPKTLEWHQLTLRKLEPFLEQQGITLVEEIERVHLLSWLSELGTRTGAHGKRLAARSVNTYARSMRAFCNWLEARGYVSRSPAADVSMPKVGKPLIRIIEQEEFKRLLQACASLSESGPLADYHAARNRAILWLLYDTGIRLAELCGLRLVDLDRKKGVIQVQGKGEKERQIALGRKALRALLLYVDHYRPTAEQLAEMGNPGEDHLFLGERGCGLTRRGVDMLFRRLRQRVAWPEERRLSPHVFRHTFAVRYLMLGGDIYTLQALLGHEDIATIKEYMHLSNTAVQEQKRKFSPGDHVAVEPGPGGRKPWQRSRESARSKQGGGRGRKPGAASV</sequence>
<dbReference type="GO" id="GO:0006310">
    <property type="term" value="P:DNA recombination"/>
    <property type="evidence" value="ECO:0007669"/>
    <property type="project" value="UniProtKB-KW"/>
</dbReference>